<evidence type="ECO:0000313" key="1">
    <source>
        <dbReference type="EMBL" id="CRY75479.1"/>
    </source>
</evidence>
<dbReference type="AlphaFoldDB" id="A0A0H5NJW0"/>
<dbReference type="KEGG" id="nfr:ERS450000_01352"/>
<proteinExistence type="predicted"/>
<gene>
    <name evidence="1" type="ORF">ERS450000_01352</name>
</gene>
<accession>A0A0H5NJW0</accession>
<dbReference type="Proteomes" id="UP000057820">
    <property type="component" value="Chromosome 1"/>
</dbReference>
<evidence type="ECO:0000313" key="2">
    <source>
        <dbReference type="Proteomes" id="UP000057820"/>
    </source>
</evidence>
<dbReference type="RefSeq" id="WP_060591273.1">
    <property type="nucleotide sequence ID" value="NZ_CP031418.1"/>
</dbReference>
<name>A0A0H5NJW0_NOCFR</name>
<reference evidence="2" key="1">
    <citation type="submission" date="2015-03" db="EMBL/GenBank/DDBJ databases">
        <authorList>
            <consortium name="Pathogen Informatics"/>
        </authorList>
    </citation>
    <scope>NUCLEOTIDE SEQUENCE [LARGE SCALE GENOMIC DNA]</scope>
    <source>
        <strain evidence="2">NCTC11134</strain>
    </source>
</reference>
<protein>
    <submittedName>
        <fullName evidence="1">Uncharacterized protein</fullName>
    </submittedName>
</protein>
<dbReference type="EMBL" id="LN868938">
    <property type="protein sequence ID" value="CRY75479.1"/>
    <property type="molecule type" value="Genomic_DNA"/>
</dbReference>
<organism evidence="1 2">
    <name type="scientific">Nocardia farcinica</name>
    <dbReference type="NCBI Taxonomy" id="37329"/>
    <lineage>
        <taxon>Bacteria</taxon>
        <taxon>Bacillati</taxon>
        <taxon>Actinomycetota</taxon>
        <taxon>Actinomycetes</taxon>
        <taxon>Mycobacteriales</taxon>
        <taxon>Nocardiaceae</taxon>
        <taxon>Nocardia</taxon>
    </lineage>
</organism>
<sequence length="108" mass="12186">MSKPRARFIDHSRDKGYRRRLAARGHRPLRLRSGDDLRCLPPLPRRGRCVATGKIRYFDAETAELVLAGIGPHNPRRREQRAYRCPECSGWHLTSQAGNTATGPTPAV</sequence>